<comment type="caution">
    <text evidence="5">The sequence shown here is derived from an EMBL/GenBank/DDBJ whole genome shotgun (WGS) entry which is preliminary data.</text>
</comment>
<keyword evidence="2 5" id="KW-0808">Transferase</keyword>
<dbReference type="RefSeq" id="WP_170266586.1">
    <property type="nucleotide sequence ID" value="NZ_BKAG01000004.1"/>
</dbReference>
<gene>
    <name evidence="5" type="ORF">BGE01nite_09050</name>
</gene>
<dbReference type="Proteomes" id="UP000321577">
    <property type="component" value="Unassembled WGS sequence"/>
</dbReference>
<feature type="domain" description="Methyltransferase" evidence="4">
    <location>
        <begin position="46"/>
        <end position="142"/>
    </location>
</feature>
<dbReference type="GO" id="GO:0008168">
    <property type="term" value="F:methyltransferase activity"/>
    <property type="evidence" value="ECO:0007669"/>
    <property type="project" value="UniProtKB-KW"/>
</dbReference>
<name>A0A512M4E1_9BACT</name>
<evidence type="ECO:0000313" key="5">
    <source>
        <dbReference type="EMBL" id="GEP41614.1"/>
    </source>
</evidence>
<dbReference type="Gene3D" id="3.40.50.150">
    <property type="entry name" value="Vaccinia Virus protein VP39"/>
    <property type="match status" value="1"/>
</dbReference>
<evidence type="ECO:0000256" key="2">
    <source>
        <dbReference type="ARBA" id="ARBA00022679"/>
    </source>
</evidence>
<sequence>MPEQRDWYDTPLYYDIIFDADTPREGRFLEGVYDLHGPGGKSRQLLEPACGSGRLVLEMAKRGWKVSGFDGNARMLDFARERLKREGLKARMWEDWMQSFTLPKAQAFDFAHCLVSSFKYLHTERDAAACIQRVADCLKPGGLFVLGIHLTDYERSEEEHERWAAERDGIRVVCNTHTWVADRKTRLENLRTRLQITHAGRTHTQETKWQFRTYNAAQVRALLRKVPSLKLVECYDFTYDISEPRKLDDSYADIVLVLKKV</sequence>
<dbReference type="SUPFAM" id="SSF53335">
    <property type="entry name" value="S-adenosyl-L-methionine-dependent methyltransferases"/>
    <property type="match status" value="1"/>
</dbReference>
<evidence type="ECO:0000259" key="4">
    <source>
        <dbReference type="Pfam" id="PF13649"/>
    </source>
</evidence>
<proteinExistence type="predicted"/>
<dbReference type="AlphaFoldDB" id="A0A512M4E1"/>
<protein>
    <submittedName>
        <fullName evidence="5">SAM-dependent methyltransferase</fullName>
    </submittedName>
</protein>
<keyword evidence="1 5" id="KW-0489">Methyltransferase</keyword>
<dbReference type="InterPro" id="IPR029063">
    <property type="entry name" value="SAM-dependent_MTases_sf"/>
</dbReference>
<dbReference type="CDD" id="cd02440">
    <property type="entry name" value="AdoMet_MTases"/>
    <property type="match status" value="1"/>
</dbReference>
<dbReference type="PANTHER" id="PTHR43464">
    <property type="entry name" value="METHYLTRANSFERASE"/>
    <property type="match status" value="1"/>
</dbReference>
<keyword evidence="6" id="KW-1185">Reference proteome</keyword>
<dbReference type="InterPro" id="IPR041698">
    <property type="entry name" value="Methyltransf_25"/>
</dbReference>
<dbReference type="Pfam" id="PF13649">
    <property type="entry name" value="Methyltransf_25"/>
    <property type="match status" value="1"/>
</dbReference>
<dbReference type="EMBL" id="BKAG01000004">
    <property type="protein sequence ID" value="GEP41614.1"/>
    <property type="molecule type" value="Genomic_DNA"/>
</dbReference>
<dbReference type="GO" id="GO:0032259">
    <property type="term" value="P:methylation"/>
    <property type="evidence" value="ECO:0007669"/>
    <property type="project" value="UniProtKB-KW"/>
</dbReference>
<evidence type="ECO:0000313" key="6">
    <source>
        <dbReference type="Proteomes" id="UP000321577"/>
    </source>
</evidence>
<keyword evidence="3" id="KW-0949">S-adenosyl-L-methionine</keyword>
<dbReference type="Gene3D" id="2.20.25.110">
    <property type="entry name" value="S-adenosyl-L-methionine-dependent methyltransferases"/>
    <property type="match status" value="1"/>
</dbReference>
<organism evidence="5 6">
    <name type="scientific">Brevifollis gellanilyticus</name>
    <dbReference type="NCBI Taxonomy" id="748831"/>
    <lineage>
        <taxon>Bacteria</taxon>
        <taxon>Pseudomonadati</taxon>
        <taxon>Verrucomicrobiota</taxon>
        <taxon>Verrucomicrobiia</taxon>
        <taxon>Verrucomicrobiales</taxon>
        <taxon>Verrucomicrobiaceae</taxon>
    </lineage>
</organism>
<accession>A0A512M4E1</accession>
<dbReference type="PANTHER" id="PTHR43464:SF19">
    <property type="entry name" value="UBIQUINONE BIOSYNTHESIS O-METHYLTRANSFERASE, MITOCHONDRIAL"/>
    <property type="match status" value="1"/>
</dbReference>
<reference evidence="5 6" key="1">
    <citation type="submission" date="2019-07" db="EMBL/GenBank/DDBJ databases">
        <title>Whole genome shotgun sequence of Brevifollis gellanilyticus NBRC 108608.</title>
        <authorList>
            <person name="Hosoyama A."/>
            <person name="Uohara A."/>
            <person name="Ohji S."/>
            <person name="Ichikawa N."/>
        </authorList>
    </citation>
    <scope>NUCLEOTIDE SEQUENCE [LARGE SCALE GENOMIC DNA]</scope>
    <source>
        <strain evidence="5 6">NBRC 108608</strain>
    </source>
</reference>
<evidence type="ECO:0000256" key="1">
    <source>
        <dbReference type="ARBA" id="ARBA00022603"/>
    </source>
</evidence>
<evidence type="ECO:0000256" key="3">
    <source>
        <dbReference type="ARBA" id="ARBA00022691"/>
    </source>
</evidence>